<dbReference type="InterPro" id="IPR046521">
    <property type="entry name" value="DUF6698"/>
</dbReference>
<gene>
    <name evidence="1" type="ORF">SISNIDRAFT_413347</name>
</gene>
<keyword evidence="2" id="KW-1185">Reference proteome</keyword>
<dbReference type="STRING" id="1314777.A0A164SZU4"/>
<reference evidence="1 2" key="1">
    <citation type="journal article" date="2016" name="Mol. Biol. Evol.">
        <title>Comparative Genomics of Early-Diverging Mushroom-Forming Fungi Provides Insights into the Origins of Lignocellulose Decay Capabilities.</title>
        <authorList>
            <person name="Nagy L.G."/>
            <person name="Riley R."/>
            <person name="Tritt A."/>
            <person name="Adam C."/>
            <person name="Daum C."/>
            <person name="Floudas D."/>
            <person name="Sun H."/>
            <person name="Yadav J.S."/>
            <person name="Pangilinan J."/>
            <person name="Larsson K.H."/>
            <person name="Matsuura K."/>
            <person name="Barry K."/>
            <person name="Labutti K."/>
            <person name="Kuo R."/>
            <person name="Ohm R.A."/>
            <person name="Bhattacharya S.S."/>
            <person name="Shirouzu T."/>
            <person name="Yoshinaga Y."/>
            <person name="Martin F.M."/>
            <person name="Grigoriev I.V."/>
            <person name="Hibbett D.S."/>
        </authorList>
    </citation>
    <scope>NUCLEOTIDE SEQUENCE [LARGE SCALE GENOMIC DNA]</scope>
    <source>
        <strain evidence="1 2">HHB9708</strain>
    </source>
</reference>
<dbReference type="EMBL" id="KV419412">
    <property type="protein sequence ID" value="KZS91948.1"/>
    <property type="molecule type" value="Genomic_DNA"/>
</dbReference>
<feature type="non-terminal residue" evidence="1">
    <location>
        <position position="1"/>
    </location>
</feature>
<name>A0A164SZU4_9AGAM</name>
<dbReference type="Proteomes" id="UP000076722">
    <property type="component" value="Unassembled WGS sequence"/>
</dbReference>
<dbReference type="AlphaFoldDB" id="A0A164SZU4"/>
<evidence type="ECO:0000313" key="2">
    <source>
        <dbReference type="Proteomes" id="UP000076722"/>
    </source>
</evidence>
<sequence length="128" mass="14222">RGFNYDPTGKLLCPFNKVWEDPLVQQGLRDKTINPKATAWPLLLYADAEFDKDDPFRGIFRNKGLIEVCKYVFLGPSSVAGAVHSQSTRRSNADIHSMTTISAPVIAYCCVLVCHPLSRVLLQALITV</sequence>
<organism evidence="1 2">
    <name type="scientific">Sistotremastrum niveocremeum HHB9708</name>
    <dbReference type="NCBI Taxonomy" id="1314777"/>
    <lineage>
        <taxon>Eukaryota</taxon>
        <taxon>Fungi</taxon>
        <taxon>Dikarya</taxon>
        <taxon>Basidiomycota</taxon>
        <taxon>Agaricomycotina</taxon>
        <taxon>Agaricomycetes</taxon>
        <taxon>Sistotremastrales</taxon>
        <taxon>Sistotremastraceae</taxon>
        <taxon>Sertulicium</taxon>
        <taxon>Sertulicium niveocremeum</taxon>
    </lineage>
</organism>
<proteinExistence type="predicted"/>
<dbReference type="OrthoDB" id="2662502at2759"/>
<accession>A0A164SZU4</accession>
<dbReference type="Pfam" id="PF20414">
    <property type="entry name" value="DUF6698"/>
    <property type="match status" value="1"/>
</dbReference>
<evidence type="ECO:0000313" key="1">
    <source>
        <dbReference type="EMBL" id="KZS91948.1"/>
    </source>
</evidence>
<protein>
    <submittedName>
        <fullName evidence="1">Uncharacterized protein</fullName>
    </submittedName>
</protein>